<organism evidence="3 4">
    <name type="scientific">Actinacidiphila reveromycinica</name>
    <dbReference type="NCBI Taxonomy" id="659352"/>
    <lineage>
        <taxon>Bacteria</taxon>
        <taxon>Bacillati</taxon>
        <taxon>Actinomycetota</taxon>
        <taxon>Actinomycetes</taxon>
        <taxon>Kitasatosporales</taxon>
        <taxon>Streptomycetaceae</taxon>
        <taxon>Actinacidiphila</taxon>
    </lineage>
</organism>
<feature type="compositionally biased region" description="Basic residues" evidence="1">
    <location>
        <begin position="386"/>
        <end position="395"/>
    </location>
</feature>
<dbReference type="Pfam" id="PF01243">
    <property type="entry name" value="PNPOx_N"/>
    <property type="match status" value="1"/>
</dbReference>
<dbReference type="SUPFAM" id="SSF50475">
    <property type="entry name" value="FMN-binding split barrel"/>
    <property type="match status" value="1"/>
</dbReference>
<feature type="region of interest" description="Disordered" evidence="1">
    <location>
        <begin position="376"/>
        <end position="413"/>
    </location>
</feature>
<reference evidence="3 4" key="2">
    <citation type="journal article" date="2011" name="J. Antibiot.">
        <title>Furaquinocins I and J: novel polyketide isoprenoid hybrid compounds from Streptomyces reveromyceticus SN-593.</title>
        <authorList>
            <person name="Panthee S."/>
            <person name="Takahashi S."/>
            <person name="Takagi H."/>
            <person name="Nogawa T."/>
            <person name="Oowada E."/>
            <person name="Uramoto M."/>
            <person name="Osada H."/>
        </authorList>
    </citation>
    <scope>NUCLEOTIDE SEQUENCE [LARGE SCALE GENOMIC DNA]</scope>
    <source>
        <strain evidence="3 4">SN-593</strain>
    </source>
</reference>
<evidence type="ECO:0000313" key="4">
    <source>
        <dbReference type="Proteomes" id="UP000595703"/>
    </source>
</evidence>
<sequence>MRQDNRPGALRRLTAVDEVEAVIGRPAAVIMLKQIGSLDEGCRAVLARSPVAAVGYRDADGARRTDFVGGAPGFARVLSPTRFSCALPGPGDPRGPASFFFLLPGVGEILRVNGTVAGRAGAETAFDVEEAYMHCAQAVLRSRLWQPPPPEAPSAAADTASPSDPADPADAAGTAAGGPLDRPGVAEFLAAAPFLALSTWDSSAGSDTSPRGDRGPVARILDGRTLVIPDRRGNKRADSLHNLLQDDRLSLAALVPGHGGVLHVRGRGAITDDAPLLATLALRGTPPHLALVVDVEHAELVDNDAVTRSRLWTPDARLDRDAAPDMMALAGDHLAANAGAEGAPPAFLLRLLGALPGVTRLMRLVIDRAYRSGLRKEGYDDEPGARRRQSPRRRAGAGGSGGRARSRAGQGDR</sequence>
<feature type="region of interest" description="Disordered" evidence="1">
    <location>
        <begin position="145"/>
        <end position="178"/>
    </location>
</feature>
<dbReference type="EMBL" id="AP018365">
    <property type="protein sequence ID" value="BBA99498.1"/>
    <property type="molecule type" value="Genomic_DNA"/>
</dbReference>
<dbReference type="InterPro" id="IPR011576">
    <property type="entry name" value="Pyridox_Oxase_N"/>
</dbReference>
<dbReference type="PANTHER" id="PTHR42815:SF2">
    <property type="entry name" value="FAD-BINDING, PUTATIVE (AFU_ORTHOLOGUE AFUA_6G07600)-RELATED"/>
    <property type="match status" value="1"/>
</dbReference>
<feature type="compositionally biased region" description="Low complexity" evidence="1">
    <location>
        <begin position="153"/>
        <end position="178"/>
    </location>
</feature>
<protein>
    <recommendedName>
        <fullName evidence="2">Pyridoxamine 5'-phosphate oxidase N-terminal domain-containing protein</fullName>
    </recommendedName>
</protein>
<dbReference type="Gene3D" id="2.30.110.10">
    <property type="entry name" value="Electron Transport, Fmn-binding Protein, Chain A"/>
    <property type="match status" value="1"/>
</dbReference>
<keyword evidence="4" id="KW-1185">Reference proteome</keyword>
<dbReference type="AlphaFoldDB" id="A0A7U3UVT5"/>
<accession>A0A7U3UVT5</accession>
<evidence type="ECO:0000256" key="1">
    <source>
        <dbReference type="SAM" id="MobiDB-lite"/>
    </source>
</evidence>
<dbReference type="RefSeq" id="WP_202235479.1">
    <property type="nucleotide sequence ID" value="NZ_AP018365.1"/>
</dbReference>
<dbReference type="InterPro" id="IPR012349">
    <property type="entry name" value="Split_barrel_FMN-bd"/>
</dbReference>
<dbReference type="PANTHER" id="PTHR42815">
    <property type="entry name" value="FAD-BINDING, PUTATIVE (AFU_ORTHOLOGUE AFUA_6G07600)-RELATED"/>
    <property type="match status" value="1"/>
</dbReference>
<name>A0A7U3UVT5_9ACTN</name>
<reference evidence="3 4" key="4">
    <citation type="journal article" date="2020" name="Sci. Rep.">
        <title>beta-carboline chemical signals induce reveromycin production through a LuxR family regulator in Streptomyces sp. SN-593.</title>
        <authorList>
            <person name="Panthee S."/>
            <person name="Kito N."/>
            <person name="Hayashi T."/>
            <person name="Shimizu T."/>
            <person name="Ishikawa J."/>
            <person name="Hamamoto H."/>
            <person name="Osada H."/>
            <person name="Takahashi S."/>
        </authorList>
    </citation>
    <scope>NUCLEOTIDE SEQUENCE [LARGE SCALE GENOMIC DNA]</scope>
    <source>
        <strain evidence="3 4">SN-593</strain>
    </source>
</reference>
<evidence type="ECO:0000259" key="2">
    <source>
        <dbReference type="Pfam" id="PF01243"/>
    </source>
</evidence>
<reference evidence="3 4" key="1">
    <citation type="journal article" date="2010" name="J. Bacteriol.">
        <title>Biochemical characterization of a novel indole prenyltransferase from Streptomyces sp. SN-593.</title>
        <authorList>
            <person name="Takahashi S."/>
            <person name="Takagi H."/>
            <person name="Toyoda A."/>
            <person name="Uramoto M."/>
            <person name="Nogawa T."/>
            <person name="Ueki M."/>
            <person name="Sakaki Y."/>
            <person name="Osada H."/>
        </authorList>
    </citation>
    <scope>NUCLEOTIDE SEQUENCE [LARGE SCALE GENOMIC DNA]</scope>
    <source>
        <strain evidence="3 4">SN-593</strain>
    </source>
</reference>
<gene>
    <name evidence="3" type="ORF">RVR_6144</name>
</gene>
<dbReference type="KEGG" id="arev:RVR_6144"/>
<evidence type="ECO:0000313" key="3">
    <source>
        <dbReference type="EMBL" id="BBA99498.1"/>
    </source>
</evidence>
<proteinExistence type="predicted"/>
<feature type="domain" description="Pyridoxamine 5'-phosphate oxidase N-terminal" evidence="2">
    <location>
        <begin position="185"/>
        <end position="301"/>
    </location>
</feature>
<dbReference type="Proteomes" id="UP000595703">
    <property type="component" value="Chromosome"/>
</dbReference>
<reference evidence="3 4" key="3">
    <citation type="journal article" date="2011" name="Nat. Chem. Biol.">
        <title>Reveromycin A biosynthesis uses RevG and RevJ for stereospecific spiroacetal formation.</title>
        <authorList>
            <person name="Takahashi S."/>
            <person name="Toyoda A."/>
            <person name="Sekiyama Y."/>
            <person name="Takagi H."/>
            <person name="Nogawa T."/>
            <person name="Uramoto M."/>
            <person name="Suzuki R."/>
            <person name="Koshino H."/>
            <person name="Kumano T."/>
            <person name="Panthee S."/>
            <person name="Dairi T."/>
            <person name="Ishikawa J."/>
            <person name="Ikeda H."/>
            <person name="Sakaki Y."/>
            <person name="Osada H."/>
        </authorList>
    </citation>
    <scope>NUCLEOTIDE SEQUENCE [LARGE SCALE GENOMIC DNA]</scope>
    <source>
        <strain evidence="3 4">SN-593</strain>
    </source>
</reference>